<feature type="compositionally biased region" description="Basic residues" evidence="2">
    <location>
        <begin position="380"/>
        <end position="389"/>
    </location>
</feature>
<dbReference type="InterPro" id="IPR013087">
    <property type="entry name" value="Znf_C2H2_type"/>
</dbReference>
<feature type="region of interest" description="Disordered" evidence="2">
    <location>
        <begin position="226"/>
        <end position="249"/>
    </location>
</feature>
<feature type="domain" description="C2H2-type" evidence="3">
    <location>
        <begin position="355"/>
        <end position="391"/>
    </location>
</feature>
<comment type="caution">
    <text evidence="4">The sequence shown here is derived from an EMBL/GenBank/DDBJ whole genome shotgun (WGS) entry which is preliminary data.</text>
</comment>
<protein>
    <recommendedName>
        <fullName evidence="3">C2H2-type domain-containing protein</fullName>
    </recommendedName>
</protein>
<dbReference type="AlphaFoldDB" id="A0AA38XUQ9"/>
<organism evidence="4 5">
    <name type="scientific">Knufia peltigerae</name>
    <dbReference type="NCBI Taxonomy" id="1002370"/>
    <lineage>
        <taxon>Eukaryota</taxon>
        <taxon>Fungi</taxon>
        <taxon>Dikarya</taxon>
        <taxon>Ascomycota</taxon>
        <taxon>Pezizomycotina</taxon>
        <taxon>Eurotiomycetes</taxon>
        <taxon>Chaetothyriomycetidae</taxon>
        <taxon>Chaetothyriales</taxon>
        <taxon>Trichomeriaceae</taxon>
        <taxon>Knufia</taxon>
    </lineage>
</organism>
<evidence type="ECO:0000256" key="2">
    <source>
        <dbReference type="SAM" id="MobiDB-lite"/>
    </source>
</evidence>
<sequence>MALDTKEAAIFSITPPPSEFDEFDKSGLLTCSPSHPVFTYPSPTPSSRDHASSVSSESLFMLPGMSALSAEPHSHDLQRLAFDEASTSDSVSFFPLPPVSDPSMAFPGTSGSGADATSYNMYEQNNWYHFPNYSQPTPMMPYEPTHSTPFGGYGGHSTQPSMANIIPPTPQDIQPTPFDFNTPPLGANGHLVASPSFSHVSHPSRSSVSSLSRSCSPIPSLSKSFSGDSTMLRPNVRSHSTSSNSSLHQYGIPVTDTPNMIPTGVSPSSAGSPGGTQAWRCAYPGCTSRATFTRGCDLRKHYNRHSKHLFCRVDGCPQSEATAAARAKSADQPLTGGFSSKKDRARHEAKHSPSIKCEWRGADGEECPRVFSRMDNMKDHVRRIHHKGHGNQSQKPGLTQSSGRK</sequence>
<proteinExistence type="predicted"/>
<gene>
    <name evidence="4" type="ORF">H2204_011248</name>
</gene>
<dbReference type="EMBL" id="JAPDRN010000101">
    <property type="protein sequence ID" value="KAJ9623342.1"/>
    <property type="molecule type" value="Genomic_DNA"/>
</dbReference>
<keyword evidence="1" id="KW-0863">Zinc-finger</keyword>
<keyword evidence="1" id="KW-0862">Zinc</keyword>
<feature type="region of interest" description="Disordered" evidence="2">
    <location>
        <begin position="326"/>
        <end position="353"/>
    </location>
</feature>
<evidence type="ECO:0000259" key="3">
    <source>
        <dbReference type="PROSITE" id="PS50157"/>
    </source>
</evidence>
<accession>A0AA38XUQ9</accession>
<dbReference type="SMART" id="SM00355">
    <property type="entry name" value="ZnF_C2H2"/>
    <property type="match status" value="2"/>
</dbReference>
<dbReference type="Proteomes" id="UP001172681">
    <property type="component" value="Unassembled WGS sequence"/>
</dbReference>
<feature type="region of interest" description="Disordered" evidence="2">
    <location>
        <begin position="377"/>
        <end position="405"/>
    </location>
</feature>
<evidence type="ECO:0000313" key="4">
    <source>
        <dbReference type="EMBL" id="KAJ9623342.1"/>
    </source>
</evidence>
<dbReference type="GO" id="GO:0008270">
    <property type="term" value="F:zinc ion binding"/>
    <property type="evidence" value="ECO:0007669"/>
    <property type="project" value="UniProtKB-KW"/>
</dbReference>
<evidence type="ECO:0000313" key="5">
    <source>
        <dbReference type="Proteomes" id="UP001172681"/>
    </source>
</evidence>
<reference evidence="4" key="1">
    <citation type="submission" date="2022-10" db="EMBL/GenBank/DDBJ databases">
        <title>Culturing micro-colonial fungi from biological soil crusts in the Mojave desert and describing Neophaeococcomyces mojavensis, and introducing the new genera and species Taxawa tesnikishii.</title>
        <authorList>
            <person name="Kurbessoian T."/>
            <person name="Stajich J.E."/>
        </authorList>
    </citation>
    <scope>NUCLEOTIDE SEQUENCE</scope>
    <source>
        <strain evidence="4">TK_35</strain>
    </source>
</reference>
<evidence type="ECO:0000256" key="1">
    <source>
        <dbReference type="PROSITE-ProRule" id="PRU00042"/>
    </source>
</evidence>
<name>A0AA38XUQ9_9EURO</name>
<feature type="compositionally biased region" description="Polar residues" evidence="2">
    <location>
        <begin position="390"/>
        <end position="405"/>
    </location>
</feature>
<keyword evidence="1" id="KW-0479">Metal-binding</keyword>
<dbReference type="PROSITE" id="PS50157">
    <property type="entry name" value="ZINC_FINGER_C2H2_2"/>
    <property type="match status" value="1"/>
</dbReference>
<keyword evidence="5" id="KW-1185">Reference proteome</keyword>